<dbReference type="EMBL" id="AP015037">
    <property type="protein sequence ID" value="BAT83649.1"/>
    <property type="molecule type" value="Genomic_DNA"/>
</dbReference>
<dbReference type="Proteomes" id="UP000291084">
    <property type="component" value="Chromosome 4"/>
</dbReference>
<evidence type="ECO:0000313" key="3">
    <source>
        <dbReference type="Proteomes" id="UP000291084"/>
    </source>
</evidence>
<dbReference type="AlphaFoldDB" id="A0A0S3RST6"/>
<sequence length="118" mass="13831">MNTVGMNDHYSLDTIGRTLTQTEGRTLHFYIQDERSKIKTEHYTHQNERSTIWTNAQLFGRTPTIWTNAQLYHCLVERSLYHCLDERSQIQGRTLTKPRTNAHKAKNERSPNQGQTLT</sequence>
<evidence type="ECO:0000313" key="2">
    <source>
        <dbReference type="EMBL" id="BAT83649.1"/>
    </source>
</evidence>
<accession>A0A0S3RST6</accession>
<protein>
    <submittedName>
        <fullName evidence="2">Uncharacterized protein</fullName>
    </submittedName>
</protein>
<proteinExistence type="predicted"/>
<reference evidence="2 3" key="1">
    <citation type="journal article" date="2015" name="Sci. Rep.">
        <title>The power of single molecule real-time sequencing technology in the de novo assembly of a eukaryotic genome.</title>
        <authorList>
            <person name="Sakai H."/>
            <person name="Naito K."/>
            <person name="Ogiso-Tanaka E."/>
            <person name="Takahashi Y."/>
            <person name="Iseki K."/>
            <person name="Muto C."/>
            <person name="Satou K."/>
            <person name="Teruya K."/>
            <person name="Shiroma A."/>
            <person name="Shimoji M."/>
            <person name="Hirano T."/>
            <person name="Itoh T."/>
            <person name="Kaga A."/>
            <person name="Tomooka N."/>
        </authorList>
    </citation>
    <scope>NUCLEOTIDE SEQUENCE [LARGE SCALE GENOMIC DNA]</scope>
    <source>
        <strain evidence="3">cv. Shumari</strain>
    </source>
</reference>
<evidence type="ECO:0000256" key="1">
    <source>
        <dbReference type="SAM" id="MobiDB-lite"/>
    </source>
</evidence>
<name>A0A0S3RST6_PHAAN</name>
<keyword evidence="3" id="KW-1185">Reference proteome</keyword>
<feature type="region of interest" description="Disordered" evidence="1">
    <location>
        <begin position="91"/>
        <end position="118"/>
    </location>
</feature>
<organism evidence="2 3">
    <name type="scientific">Vigna angularis var. angularis</name>
    <dbReference type="NCBI Taxonomy" id="157739"/>
    <lineage>
        <taxon>Eukaryota</taxon>
        <taxon>Viridiplantae</taxon>
        <taxon>Streptophyta</taxon>
        <taxon>Embryophyta</taxon>
        <taxon>Tracheophyta</taxon>
        <taxon>Spermatophyta</taxon>
        <taxon>Magnoliopsida</taxon>
        <taxon>eudicotyledons</taxon>
        <taxon>Gunneridae</taxon>
        <taxon>Pentapetalae</taxon>
        <taxon>rosids</taxon>
        <taxon>fabids</taxon>
        <taxon>Fabales</taxon>
        <taxon>Fabaceae</taxon>
        <taxon>Papilionoideae</taxon>
        <taxon>50 kb inversion clade</taxon>
        <taxon>NPAAA clade</taxon>
        <taxon>indigoferoid/millettioid clade</taxon>
        <taxon>Phaseoleae</taxon>
        <taxon>Vigna</taxon>
    </lineage>
</organism>
<gene>
    <name evidence="2" type="primary">Vigan.04G083400</name>
    <name evidence="2" type="ORF">VIGAN_04083400</name>
</gene>